<keyword evidence="4" id="KW-1185">Reference proteome</keyword>
<dbReference type="STRING" id="151894.SAMN04488524_2786"/>
<dbReference type="Proteomes" id="UP000192756">
    <property type="component" value="Unassembled WGS sequence"/>
</dbReference>
<dbReference type="RefSeq" id="WP_084239422.1">
    <property type="nucleotide sequence ID" value="NZ_FWXT01000001.1"/>
</dbReference>
<name>A0A1W2C050_9SPHI</name>
<dbReference type="InterPro" id="IPR032508">
    <property type="entry name" value="FecR_C"/>
</dbReference>
<organism evidence="3 4">
    <name type="scientific">Pedobacter africanus</name>
    <dbReference type="NCBI Taxonomy" id="151894"/>
    <lineage>
        <taxon>Bacteria</taxon>
        <taxon>Pseudomonadati</taxon>
        <taxon>Bacteroidota</taxon>
        <taxon>Sphingobacteriia</taxon>
        <taxon>Sphingobacteriales</taxon>
        <taxon>Sphingobacteriaceae</taxon>
        <taxon>Pedobacter</taxon>
    </lineage>
</organism>
<dbReference type="Gene3D" id="2.60.120.1440">
    <property type="match status" value="1"/>
</dbReference>
<accession>A0A1W2C050</accession>
<protein>
    <submittedName>
        <fullName evidence="3">FecR family protein</fullName>
    </submittedName>
</protein>
<feature type="domain" description="Protein FecR C-terminal" evidence="2">
    <location>
        <begin position="253"/>
        <end position="318"/>
    </location>
</feature>
<reference evidence="4" key="1">
    <citation type="submission" date="2017-04" db="EMBL/GenBank/DDBJ databases">
        <authorList>
            <person name="Varghese N."/>
            <person name="Submissions S."/>
        </authorList>
    </citation>
    <scope>NUCLEOTIDE SEQUENCE [LARGE SCALE GENOMIC DNA]</scope>
    <source>
        <strain evidence="4">DSM 12126</strain>
    </source>
</reference>
<sequence>MSEKEQFKHLYQLYLSNSCTAEELKHFFDLLEKRRDDQELMALLSDTWDQTALSPEKGLTPPFLPQERKTVQLWRRLVSAAAVLLILSGLYLYRSDLSRLIAPAPAHQLLTATAERKLVSLPDGTRVWLSPNSKLGYPEKFEGTERNVTLEGEAFFEVTHDVRHPFIIKSGQVSTTVLGTSFNVTAYTQQNTINVTLVTGKVAVALQGQNTTQRDTIVANQRIIVDKAAASISKVDYPDAAAFLNKRLGLYEYRGAALGEVIRDLENQYGIQIKTDSSLIESAFYGHLKMTDPLAETLNKFSTVMEAQWKKEGTQYIILKY</sequence>
<dbReference type="Pfam" id="PF04773">
    <property type="entry name" value="FecR"/>
    <property type="match status" value="1"/>
</dbReference>
<dbReference type="OrthoDB" id="645173at2"/>
<dbReference type="GO" id="GO:0016989">
    <property type="term" value="F:sigma factor antagonist activity"/>
    <property type="evidence" value="ECO:0007669"/>
    <property type="project" value="TreeGrafter"/>
</dbReference>
<gene>
    <name evidence="3" type="ORF">SAMN04488524_2786</name>
</gene>
<dbReference type="Pfam" id="PF16344">
    <property type="entry name" value="FecR_C"/>
    <property type="match status" value="1"/>
</dbReference>
<evidence type="ECO:0000313" key="4">
    <source>
        <dbReference type="Proteomes" id="UP000192756"/>
    </source>
</evidence>
<dbReference type="PANTHER" id="PTHR30273">
    <property type="entry name" value="PERIPLASMIC SIGNAL SENSOR AND SIGMA FACTOR ACTIVATOR FECR-RELATED"/>
    <property type="match status" value="1"/>
</dbReference>
<evidence type="ECO:0000259" key="1">
    <source>
        <dbReference type="Pfam" id="PF04773"/>
    </source>
</evidence>
<proteinExistence type="predicted"/>
<dbReference type="InterPro" id="IPR006860">
    <property type="entry name" value="FecR"/>
</dbReference>
<dbReference type="InterPro" id="IPR012373">
    <property type="entry name" value="Ferrdict_sens_TM"/>
</dbReference>
<dbReference type="AlphaFoldDB" id="A0A1W2C050"/>
<evidence type="ECO:0000313" key="3">
    <source>
        <dbReference type="EMBL" id="SMC78471.1"/>
    </source>
</evidence>
<dbReference type="EMBL" id="FWXT01000001">
    <property type="protein sequence ID" value="SMC78471.1"/>
    <property type="molecule type" value="Genomic_DNA"/>
</dbReference>
<feature type="domain" description="FecR protein" evidence="1">
    <location>
        <begin position="109"/>
        <end position="202"/>
    </location>
</feature>
<evidence type="ECO:0000259" key="2">
    <source>
        <dbReference type="Pfam" id="PF16344"/>
    </source>
</evidence>
<dbReference type="Gene3D" id="3.55.50.30">
    <property type="match status" value="1"/>
</dbReference>
<dbReference type="PANTHER" id="PTHR30273:SF2">
    <property type="entry name" value="PROTEIN FECR"/>
    <property type="match status" value="1"/>
</dbReference>
<dbReference type="PIRSF" id="PIRSF018266">
    <property type="entry name" value="FecR"/>
    <property type="match status" value="1"/>
</dbReference>